<evidence type="ECO:0000313" key="3">
    <source>
        <dbReference type="Proteomes" id="UP000199497"/>
    </source>
</evidence>
<proteinExistence type="predicted"/>
<reference evidence="3" key="1">
    <citation type="submission" date="2016-10" db="EMBL/GenBank/DDBJ databases">
        <authorList>
            <person name="Varghese N."/>
            <person name="Submissions S."/>
        </authorList>
    </citation>
    <scope>NUCLEOTIDE SEQUENCE [LARGE SCALE GENOMIC DNA]</scope>
    <source>
        <strain evidence="3">DSM 46732</strain>
    </source>
</reference>
<dbReference type="STRING" id="405564.SAMN04487905_11087"/>
<dbReference type="Pfam" id="PF03995">
    <property type="entry name" value="Inhibitor_I36"/>
    <property type="match status" value="1"/>
</dbReference>
<protein>
    <submittedName>
        <fullName evidence="2">Peptidase inhibitor family I36</fullName>
    </submittedName>
</protein>
<keyword evidence="3" id="KW-1185">Reference proteome</keyword>
<feature type="signal peptide" evidence="1">
    <location>
        <begin position="1"/>
        <end position="30"/>
    </location>
</feature>
<gene>
    <name evidence="2" type="ORF">SAMN04487905_11087</name>
</gene>
<dbReference type="EMBL" id="FNJR01000010">
    <property type="protein sequence ID" value="SDP84181.1"/>
    <property type="molecule type" value="Genomic_DNA"/>
</dbReference>
<dbReference type="AlphaFoldDB" id="A0A1H0W0V3"/>
<accession>A0A1H0W0V3</accession>
<evidence type="ECO:0000256" key="1">
    <source>
        <dbReference type="SAM" id="SignalP"/>
    </source>
</evidence>
<feature type="chain" id="PRO_5011535603" evidence="1">
    <location>
        <begin position="31"/>
        <end position="122"/>
    </location>
</feature>
<dbReference type="RefSeq" id="WP_211481403.1">
    <property type="nucleotide sequence ID" value="NZ_FNJR01000010.1"/>
</dbReference>
<organism evidence="2 3">
    <name type="scientific">Actinopolyspora xinjiangensis</name>
    <dbReference type="NCBI Taxonomy" id="405564"/>
    <lineage>
        <taxon>Bacteria</taxon>
        <taxon>Bacillati</taxon>
        <taxon>Actinomycetota</taxon>
        <taxon>Actinomycetes</taxon>
        <taxon>Actinopolysporales</taxon>
        <taxon>Actinopolysporaceae</taxon>
        <taxon>Actinopolyspora</taxon>
    </lineage>
</organism>
<dbReference type="Proteomes" id="UP000199497">
    <property type="component" value="Unassembled WGS sequence"/>
</dbReference>
<name>A0A1H0W0V3_9ACTN</name>
<keyword evidence="1" id="KW-0732">Signal</keyword>
<sequence>MSFRKKAASLVGAIAMTGLGMAGFAAPASADPCPSGALCAWYSSNVNVGDPGTVYGDNYNLLQYDKFDNAGSIYNNGNSCNVAIYTGLNYTGTETVVKRDYQWENLGNTAYAGGVASNNWCV</sequence>
<evidence type="ECO:0000313" key="2">
    <source>
        <dbReference type="EMBL" id="SDP84181.1"/>
    </source>
</evidence>